<dbReference type="PANTHER" id="PTHR32182:SF0">
    <property type="entry name" value="DNA REPLICATION AND REPAIR PROTEIN RECF"/>
    <property type="match status" value="1"/>
</dbReference>
<comment type="function">
    <text evidence="9">The RecF protein is involved in DNA metabolism; it is required for DNA replication and normal SOS inducibility. RecF binds preferentially to single-stranded, linear DNA. It also seems to bind ATP.</text>
</comment>
<evidence type="ECO:0000256" key="9">
    <source>
        <dbReference type="HAMAP-Rule" id="MF_00365"/>
    </source>
</evidence>
<dbReference type="PROSITE" id="PS00617">
    <property type="entry name" value="RECF_1"/>
    <property type="match status" value="1"/>
</dbReference>
<evidence type="ECO:0000256" key="6">
    <source>
        <dbReference type="ARBA" id="ARBA00022741"/>
    </source>
</evidence>
<protein>
    <recommendedName>
        <fullName evidence="3 9">DNA replication and repair protein RecF</fullName>
    </recommendedName>
</protein>
<dbReference type="Proteomes" id="UP000199758">
    <property type="component" value="Unassembled WGS sequence"/>
</dbReference>
<dbReference type="GO" id="GO:0003697">
    <property type="term" value="F:single-stranded DNA binding"/>
    <property type="evidence" value="ECO:0007669"/>
    <property type="project" value="UniProtKB-UniRule"/>
</dbReference>
<dbReference type="EMBL" id="FQWZ01000002">
    <property type="protein sequence ID" value="SHG63941.1"/>
    <property type="molecule type" value="Genomic_DNA"/>
</dbReference>
<reference evidence="11 12" key="1">
    <citation type="submission" date="2016-11" db="EMBL/GenBank/DDBJ databases">
        <authorList>
            <person name="Jaros S."/>
            <person name="Januszkiewicz K."/>
            <person name="Wedrychowicz H."/>
        </authorList>
    </citation>
    <scope>NUCLEOTIDE SEQUENCE [LARGE SCALE GENOMIC DNA]</scope>
    <source>
        <strain evidence="11 12">CGMCC 1.7049</strain>
    </source>
</reference>
<feature type="domain" description="RecF/RecN/SMC N-terminal" evidence="10">
    <location>
        <begin position="8"/>
        <end position="338"/>
    </location>
</feature>
<evidence type="ECO:0000256" key="5">
    <source>
        <dbReference type="ARBA" id="ARBA00022705"/>
    </source>
</evidence>
<dbReference type="HAMAP" id="MF_00365">
    <property type="entry name" value="RecF"/>
    <property type="match status" value="1"/>
</dbReference>
<evidence type="ECO:0000313" key="11">
    <source>
        <dbReference type="EMBL" id="SHG63941.1"/>
    </source>
</evidence>
<keyword evidence="6 9" id="KW-0547">Nucleotide-binding</keyword>
<keyword evidence="4 9" id="KW-0963">Cytoplasm</keyword>
<dbReference type="InterPro" id="IPR018078">
    <property type="entry name" value="DNA-binding_RecF_CS"/>
</dbReference>
<dbReference type="InterPro" id="IPR042174">
    <property type="entry name" value="RecF_2"/>
</dbReference>
<dbReference type="SUPFAM" id="SSF52540">
    <property type="entry name" value="P-loop containing nucleoside triphosphate hydrolases"/>
    <property type="match status" value="1"/>
</dbReference>
<dbReference type="GO" id="GO:0006302">
    <property type="term" value="P:double-strand break repair"/>
    <property type="evidence" value="ECO:0007669"/>
    <property type="project" value="TreeGrafter"/>
</dbReference>
<evidence type="ECO:0000256" key="3">
    <source>
        <dbReference type="ARBA" id="ARBA00020170"/>
    </source>
</evidence>
<evidence type="ECO:0000259" key="10">
    <source>
        <dbReference type="Pfam" id="PF02463"/>
    </source>
</evidence>
<dbReference type="Gene3D" id="1.20.1050.90">
    <property type="entry name" value="RecF/RecN/SMC, N-terminal domain"/>
    <property type="match status" value="1"/>
</dbReference>
<dbReference type="GO" id="GO:0000731">
    <property type="term" value="P:DNA synthesis involved in DNA repair"/>
    <property type="evidence" value="ECO:0007669"/>
    <property type="project" value="TreeGrafter"/>
</dbReference>
<keyword evidence="12" id="KW-1185">Reference proteome</keyword>
<keyword evidence="5 9" id="KW-0235">DNA replication</keyword>
<dbReference type="InterPro" id="IPR027417">
    <property type="entry name" value="P-loop_NTPase"/>
</dbReference>
<evidence type="ECO:0000256" key="1">
    <source>
        <dbReference type="ARBA" id="ARBA00004496"/>
    </source>
</evidence>
<dbReference type="GO" id="GO:0005524">
    <property type="term" value="F:ATP binding"/>
    <property type="evidence" value="ECO:0007669"/>
    <property type="project" value="UniProtKB-UniRule"/>
</dbReference>
<feature type="binding site" evidence="9">
    <location>
        <begin position="30"/>
        <end position="37"/>
    </location>
    <ligand>
        <name>ATP</name>
        <dbReference type="ChEBI" id="CHEBI:30616"/>
    </ligand>
</feature>
<dbReference type="InterPro" id="IPR003395">
    <property type="entry name" value="RecF/RecN/SMC_N"/>
</dbReference>
<comment type="similarity">
    <text evidence="2 9">Belongs to the RecF family.</text>
</comment>
<proteinExistence type="inferred from homology"/>
<organism evidence="11 12">
    <name type="scientific">Hydrocarboniphaga daqingensis</name>
    <dbReference type="NCBI Taxonomy" id="490188"/>
    <lineage>
        <taxon>Bacteria</taxon>
        <taxon>Pseudomonadati</taxon>
        <taxon>Pseudomonadota</taxon>
        <taxon>Gammaproteobacteria</taxon>
        <taxon>Nevskiales</taxon>
        <taxon>Nevskiaceae</taxon>
        <taxon>Hydrocarboniphaga</taxon>
    </lineage>
</organism>
<dbReference type="GO" id="GO:0005737">
    <property type="term" value="C:cytoplasm"/>
    <property type="evidence" value="ECO:0007669"/>
    <property type="project" value="UniProtKB-SubCell"/>
</dbReference>
<dbReference type="STRING" id="490188.SAMN04488068_0878"/>
<dbReference type="OrthoDB" id="9803889at2"/>
<dbReference type="NCBIfam" id="TIGR00611">
    <property type="entry name" value="recf"/>
    <property type="match status" value="1"/>
</dbReference>
<keyword evidence="9" id="KW-0742">SOS response</keyword>
<evidence type="ECO:0000256" key="2">
    <source>
        <dbReference type="ARBA" id="ARBA00008016"/>
    </source>
</evidence>
<dbReference type="RefSeq" id="WP_072894530.1">
    <property type="nucleotide sequence ID" value="NZ_FQWZ01000002.1"/>
</dbReference>
<evidence type="ECO:0000256" key="8">
    <source>
        <dbReference type="ARBA" id="ARBA00023125"/>
    </source>
</evidence>
<keyword evidence="9" id="KW-0234">DNA repair</keyword>
<dbReference type="Gene3D" id="3.40.50.300">
    <property type="entry name" value="P-loop containing nucleotide triphosphate hydrolases"/>
    <property type="match status" value="1"/>
</dbReference>
<keyword evidence="8 9" id="KW-0238">DNA-binding</keyword>
<accession>A0A1M5LFU5</accession>
<sequence length="357" mass="39734">MHIRQARGQNLRLYSRFELEPSPSLNLIVGANAAGKTSLLEGLYLLGRARSFRSSEAAELLGPSGSGWSLYADIEHEAQHDRLGIGWMDGEQEQRLNGEKVRASALPRTLPLQLIDPIGHRLVEEGPGYRRSYLDWGVFHVEPSFYATWQRYQRCLKQRNQALRLGSSDRAISAWDEELSLAAESVTAMRKAHAAALSSVAADWVAELLDIAGARIDFMQGWNAETPYREVLEQQLPQHRRLATTAQGPHRAELKLSLAGQRAKGRVSRGQQKLLVAALVLAQCAILIAHGRPAPVILIDDFGAELSAAFQERFARALFRYPGQIFITAFELPTAFKQQDVRMFHVEHGQLSLTAAP</sequence>
<evidence type="ECO:0000256" key="7">
    <source>
        <dbReference type="ARBA" id="ARBA00022840"/>
    </source>
</evidence>
<dbReference type="InterPro" id="IPR001238">
    <property type="entry name" value="DNA-binding_RecF"/>
</dbReference>
<dbReference type="Pfam" id="PF02463">
    <property type="entry name" value="SMC_N"/>
    <property type="match status" value="1"/>
</dbReference>
<name>A0A1M5LFU5_9GAMM</name>
<gene>
    <name evidence="9" type="primary">recF</name>
    <name evidence="11" type="ORF">SAMN04488068_0878</name>
</gene>
<keyword evidence="7 9" id="KW-0067">ATP-binding</keyword>
<comment type="subcellular location">
    <subcellularLocation>
        <location evidence="1 9">Cytoplasm</location>
    </subcellularLocation>
</comment>
<dbReference type="PANTHER" id="PTHR32182">
    <property type="entry name" value="DNA REPLICATION AND REPAIR PROTEIN RECF"/>
    <property type="match status" value="1"/>
</dbReference>
<keyword evidence="9" id="KW-0227">DNA damage</keyword>
<dbReference type="GO" id="GO:0009432">
    <property type="term" value="P:SOS response"/>
    <property type="evidence" value="ECO:0007669"/>
    <property type="project" value="UniProtKB-UniRule"/>
</dbReference>
<dbReference type="GO" id="GO:0006260">
    <property type="term" value="P:DNA replication"/>
    <property type="evidence" value="ECO:0007669"/>
    <property type="project" value="UniProtKB-UniRule"/>
</dbReference>
<evidence type="ECO:0000256" key="4">
    <source>
        <dbReference type="ARBA" id="ARBA00022490"/>
    </source>
</evidence>
<dbReference type="AlphaFoldDB" id="A0A1M5LFU5"/>
<evidence type="ECO:0000313" key="12">
    <source>
        <dbReference type="Proteomes" id="UP000199758"/>
    </source>
</evidence>